<feature type="compositionally biased region" description="Low complexity" evidence="1">
    <location>
        <begin position="177"/>
        <end position="194"/>
    </location>
</feature>
<evidence type="ECO:0000313" key="3">
    <source>
        <dbReference type="Proteomes" id="UP000243413"/>
    </source>
</evidence>
<name>A0A1H1WJD2_9GAMM</name>
<accession>A0A1H1WJD2</accession>
<feature type="region of interest" description="Disordered" evidence="1">
    <location>
        <begin position="42"/>
        <end position="86"/>
    </location>
</feature>
<organism evidence="2 3">
    <name type="scientific">Halopseudomonas sabulinigri</name>
    <dbReference type="NCBI Taxonomy" id="472181"/>
    <lineage>
        <taxon>Bacteria</taxon>
        <taxon>Pseudomonadati</taxon>
        <taxon>Pseudomonadota</taxon>
        <taxon>Gammaproteobacteria</taxon>
        <taxon>Pseudomonadales</taxon>
        <taxon>Pseudomonadaceae</taxon>
        <taxon>Halopseudomonas</taxon>
    </lineage>
</organism>
<dbReference type="Pfam" id="PF12118">
    <property type="entry name" value="SprA-related"/>
    <property type="match status" value="1"/>
</dbReference>
<proteinExistence type="predicted"/>
<sequence length="253" mass="26224">MTNIGAFSAYSYSPAPVPAPVTGVVSANLTVPSTGVSTRFAPVDEASASASTKAEQGDAAPAEETSDLEQQKRAQLAAAEAQQLQATQQEIRELAARDREVRTHEQAHMSVGGQYAGAVQYDYDRGPDGRLYAVGGEVGIDTSPIPGNPQATIEKMEQVRRAALAPAEPSGQDRSVAAQAGQAIAQARAELATQQPDKARQGEAASDDNSEIESGEEADEGATAEAGRVRDLSLYRDVAISASPADSAISLSA</sequence>
<dbReference type="RefSeq" id="WP_092287876.1">
    <property type="nucleotide sequence ID" value="NZ_LT629763.1"/>
</dbReference>
<feature type="compositionally biased region" description="Low complexity" evidence="1">
    <location>
        <begin position="73"/>
        <end position="86"/>
    </location>
</feature>
<dbReference type="AlphaFoldDB" id="A0A1H1WJD2"/>
<feature type="region of interest" description="Disordered" evidence="1">
    <location>
        <begin position="162"/>
        <end position="229"/>
    </location>
</feature>
<dbReference type="EMBL" id="LT629763">
    <property type="protein sequence ID" value="SDS97428.1"/>
    <property type="molecule type" value="Genomic_DNA"/>
</dbReference>
<evidence type="ECO:0000256" key="1">
    <source>
        <dbReference type="SAM" id="MobiDB-lite"/>
    </source>
</evidence>
<evidence type="ECO:0000313" key="2">
    <source>
        <dbReference type="EMBL" id="SDS97428.1"/>
    </source>
</evidence>
<gene>
    <name evidence="2" type="ORF">SAMN05216271_3246</name>
</gene>
<protein>
    <submittedName>
        <fullName evidence="2">SprA-related family protein</fullName>
    </submittedName>
</protein>
<dbReference type="OrthoDB" id="9812722at2"/>
<reference evidence="3" key="1">
    <citation type="submission" date="2016-10" db="EMBL/GenBank/DDBJ databases">
        <authorList>
            <person name="Varghese N."/>
            <person name="Submissions S."/>
        </authorList>
    </citation>
    <scope>NUCLEOTIDE SEQUENCE [LARGE SCALE GENOMIC DNA]</scope>
    <source>
        <strain evidence="3">JCM 14963</strain>
    </source>
</reference>
<dbReference type="STRING" id="472181.SAMN05216271_3246"/>
<dbReference type="Proteomes" id="UP000243413">
    <property type="component" value="Chromosome I"/>
</dbReference>
<dbReference type="InterPro" id="IPR021973">
    <property type="entry name" value="SprA-related"/>
</dbReference>
<feature type="compositionally biased region" description="Acidic residues" evidence="1">
    <location>
        <begin position="205"/>
        <end position="222"/>
    </location>
</feature>